<evidence type="ECO:0000313" key="2">
    <source>
        <dbReference type="Proteomes" id="UP000837857"/>
    </source>
</evidence>
<sequence length="122" mass="13473">MWAAVTVSFTSVNDQLIAQPRSAKRQSEQCDVKTVNYSVTTDAPVPYGLTSRSANVRRLVRGRDALRCPADAPNLNEAVNHDHVGLLHNARAEGWTRLVQTVETNLPRMQPAPIVNRGTEVQ</sequence>
<dbReference type="EMBL" id="OW152821">
    <property type="protein sequence ID" value="CAH2076818.1"/>
    <property type="molecule type" value="Genomic_DNA"/>
</dbReference>
<keyword evidence="2" id="KW-1185">Reference proteome</keyword>
<reference evidence="1" key="1">
    <citation type="submission" date="2022-03" db="EMBL/GenBank/DDBJ databases">
        <authorList>
            <person name="Martin H S."/>
        </authorList>
    </citation>
    <scope>NUCLEOTIDE SEQUENCE</scope>
</reference>
<proteinExistence type="predicted"/>
<feature type="non-terminal residue" evidence="1">
    <location>
        <position position="122"/>
    </location>
</feature>
<organism evidence="1 2">
    <name type="scientific">Iphiclides podalirius</name>
    <name type="common">scarce swallowtail</name>
    <dbReference type="NCBI Taxonomy" id="110791"/>
    <lineage>
        <taxon>Eukaryota</taxon>
        <taxon>Metazoa</taxon>
        <taxon>Ecdysozoa</taxon>
        <taxon>Arthropoda</taxon>
        <taxon>Hexapoda</taxon>
        <taxon>Insecta</taxon>
        <taxon>Pterygota</taxon>
        <taxon>Neoptera</taxon>
        <taxon>Endopterygota</taxon>
        <taxon>Lepidoptera</taxon>
        <taxon>Glossata</taxon>
        <taxon>Ditrysia</taxon>
        <taxon>Papilionoidea</taxon>
        <taxon>Papilionidae</taxon>
        <taxon>Papilioninae</taxon>
        <taxon>Iphiclides</taxon>
    </lineage>
</organism>
<evidence type="ECO:0000313" key="1">
    <source>
        <dbReference type="EMBL" id="CAH2076818.1"/>
    </source>
</evidence>
<protein>
    <submittedName>
        <fullName evidence="1">Uncharacterized protein</fullName>
    </submittedName>
</protein>
<dbReference type="Proteomes" id="UP000837857">
    <property type="component" value="Chromosome 9"/>
</dbReference>
<gene>
    <name evidence="1" type="ORF">IPOD504_LOCUS17427</name>
</gene>
<name>A0ABN8J9E6_9NEOP</name>
<accession>A0ABN8J9E6</accession>